<keyword evidence="2" id="KW-1185">Reference proteome</keyword>
<dbReference type="Gene3D" id="3.80.10.10">
    <property type="entry name" value="Ribonuclease Inhibitor"/>
    <property type="match status" value="1"/>
</dbReference>
<dbReference type="EMBL" id="MU839838">
    <property type="protein sequence ID" value="KAK1753322.1"/>
    <property type="molecule type" value="Genomic_DNA"/>
</dbReference>
<evidence type="ECO:0008006" key="3">
    <source>
        <dbReference type="Google" id="ProtNLM"/>
    </source>
</evidence>
<name>A0AAJ0BAU4_9PEZI</name>
<organism evidence="1 2">
    <name type="scientific">Echria macrotheca</name>
    <dbReference type="NCBI Taxonomy" id="438768"/>
    <lineage>
        <taxon>Eukaryota</taxon>
        <taxon>Fungi</taxon>
        <taxon>Dikarya</taxon>
        <taxon>Ascomycota</taxon>
        <taxon>Pezizomycotina</taxon>
        <taxon>Sordariomycetes</taxon>
        <taxon>Sordariomycetidae</taxon>
        <taxon>Sordariales</taxon>
        <taxon>Schizotheciaceae</taxon>
        <taxon>Echria</taxon>
    </lineage>
</organism>
<gene>
    <name evidence="1" type="ORF">QBC47DRAFT_431817</name>
</gene>
<proteinExistence type="predicted"/>
<evidence type="ECO:0000313" key="1">
    <source>
        <dbReference type="EMBL" id="KAK1753322.1"/>
    </source>
</evidence>
<dbReference type="Proteomes" id="UP001239445">
    <property type="component" value="Unassembled WGS sequence"/>
</dbReference>
<comment type="caution">
    <text evidence="1">The sequence shown here is derived from an EMBL/GenBank/DDBJ whole genome shotgun (WGS) entry which is preliminary data.</text>
</comment>
<reference evidence="1" key="1">
    <citation type="submission" date="2023-06" db="EMBL/GenBank/DDBJ databases">
        <title>Genome-scale phylogeny and comparative genomics of the fungal order Sordariales.</title>
        <authorList>
            <consortium name="Lawrence Berkeley National Laboratory"/>
            <person name="Hensen N."/>
            <person name="Bonometti L."/>
            <person name="Westerberg I."/>
            <person name="Brannstrom I.O."/>
            <person name="Guillou S."/>
            <person name="Cros-Aarteil S."/>
            <person name="Calhoun S."/>
            <person name="Haridas S."/>
            <person name="Kuo A."/>
            <person name="Mondo S."/>
            <person name="Pangilinan J."/>
            <person name="Riley R."/>
            <person name="Labutti K."/>
            <person name="Andreopoulos B."/>
            <person name="Lipzen A."/>
            <person name="Chen C."/>
            <person name="Yanf M."/>
            <person name="Daum C."/>
            <person name="Ng V."/>
            <person name="Clum A."/>
            <person name="Steindorff A."/>
            <person name="Ohm R."/>
            <person name="Martin F."/>
            <person name="Silar P."/>
            <person name="Natvig D."/>
            <person name="Lalanne C."/>
            <person name="Gautier V."/>
            <person name="Ament-Velasquez S.L."/>
            <person name="Kruys A."/>
            <person name="Hutchinson M.I."/>
            <person name="Powell A.J."/>
            <person name="Barry K."/>
            <person name="Miller A.N."/>
            <person name="Grigoriev I.V."/>
            <person name="Debuchy R."/>
            <person name="Gladieux P."/>
            <person name="Thoren M.H."/>
            <person name="Johannesson H."/>
        </authorList>
    </citation>
    <scope>NUCLEOTIDE SEQUENCE</scope>
    <source>
        <strain evidence="1">PSN4</strain>
    </source>
</reference>
<dbReference type="SUPFAM" id="SSF52047">
    <property type="entry name" value="RNI-like"/>
    <property type="match status" value="1"/>
</dbReference>
<sequence length="414" mass="46412">MALILERFPNEILTLIFGYFCEHCSDPLCEWQRPRSASFSGGQPTLARLSLTCRAFRQIAQPILFHHFPQTAESSSNFRQLQLFVRSLTDRPDLSTHVRILGINLVGEERETQGQFVMRMALRNVPNVQLLDVNQNASFPLDHIFLGLDHIFPSNLEFASLRCLRLARAPGGHIGGRMEELSRVMMTSSRLESLELARCASWGLPNSALASLRRLDLFEPCFSAAEAEQLLAACSRLMMFSLCHPKTPRGDDGGPLTPAGIVEALRHMSGTMKTLMLSIAPFADGSAANIEALADFPVLEDLVVGSAFVQGQRRAMSLIRSLPRSLKCLVVVCRATNGTAWLQNLLDRVQETEQLPSLRVVRLLRSPYLQQWEEEQLREWQLDFRGAGVDFHWIIATHDVGPVLAGVLQRFFPH</sequence>
<evidence type="ECO:0000313" key="2">
    <source>
        <dbReference type="Proteomes" id="UP001239445"/>
    </source>
</evidence>
<dbReference type="InterPro" id="IPR032675">
    <property type="entry name" value="LRR_dom_sf"/>
</dbReference>
<dbReference type="AlphaFoldDB" id="A0AAJ0BAU4"/>
<protein>
    <recommendedName>
        <fullName evidence="3">F-box domain-containing protein</fullName>
    </recommendedName>
</protein>
<accession>A0AAJ0BAU4</accession>